<reference evidence="1 2" key="1">
    <citation type="submission" date="2009-01" db="EMBL/GenBank/DDBJ databases">
        <title>Complete sequence of Clostridium cellulolyticum H10.</title>
        <authorList>
            <consortium name="US DOE Joint Genome Institute"/>
            <person name="Lucas S."/>
            <person name="Copeland A."/>
            <person name="Lapidus A."/>
            <person name="Glavina del Rio T."/>
            <person name="Dalin E."/>
            <person name="Tice H."/>
            <person name="Bruce D."/>
            <person name="Goodwin L."/>
            <person name="Pitluck S."/>
            <person name="Chertkov O."/>
            <person name="Saunders E."/>
            <person name="Brettin T."/>
            <person name="Detter J.C."/>
            <person name="Han C."/>
            <person name="Larimer F."/>
            <person name="Land M."/>
            <person name="Hauser L."/>
            <person name="Kyrpides N."/>
            <person name="Ivanova N."/>
            <person name="Zhou J."/>
            <person name="Richardson P."/>
        </authorList>
    </citation>
    <scope>NUCLEOTIDE SEQUENCE [LARGE SCALE GENOMIC DNA]</scope>
    <source>
        <strain evidence="2">ATCC 35319 / DSM 5812 / JCM 6584 / H10</strain>
    </source>
</reference>
<evidence type="ECO:0000313" key="1">
    <source>
        <dbReference type="EMBL" id="ACL75972.1"/>
    </source>
</evidence>
<protein>
    <submittedName>
        <fullName evidence="1">Bacilysin biosynthesis protein BacA-like protein</fullName>
    </submittedName>
</protein>
<dbReference type="HOGENOM" id="CLU_109848_0_0_9"/>
<sequence length="215" mass="24658">MYKLQNDDLLCKKCIFQKEKLFGYIDKKNSVTMATLGPEGTTSSETAKVFKKYIEDINKLADLKINLYDSFELAINEVHKRSADFILLPNAYGKMTNFYWDTTIELGFVFTNKTPEYGIAMLDKKNLYDKPTLTISTCKAVEHLLQELMDTTEFKNKSYEIVEANSTTKSLMLLEDGKVDLALTNDTSLKNSKAYFISNTKYTDVLWSIFMLKTS</sequence>
<dbReference type="STRING" id="394503.Ccel_1620"/>
<dbReference type="RefSeq" id="WP_015925088.1">
    <property type="nucleotide sequence ID" value="NC_011898.1"/>
</dbReference>
<dbReference type="EMBL" id="CP001348">
    <property type="protein sequence ID" value="ACL75972.1"/>
    <property type="molecule type" value="Genomic_DNA"/>
</dbReference>
<gene>
    <name evidence="1" type="ordered locus">Ccel_1620</name>
</gene>
<proteinExistence type="predicted"/>
<dbReference type="OrthoDB" id="490158at2"/>
<evidence type="ECO:0000313" key="2">
    <source>
        <dbReference type="Proteomes" id="UP000001349"/>
    </source>
</evidence>
<keyword evidence="2" id="KW-1185">Reference proteome</keyword>
<dbReference type="eggNOG" id="COG0077">
    <property type="taxonomic scope" value="Bacteria"/>
</dbReference>
<dbReference type="Proteomes" id="UP000001349">
    <property type="component" value="Chromosome"/>
</dbReference>
<accession>B8I2H9</accession>
<name>B8I2H9_RUMCH</name>
<organism evidence="1 2">
    <name type="scientific">Ruminiclostridium cellulolyticum (strain ATCC 35319 / DSM 5812 / JCM 6584 / H10)</name>
    <name type="common">Clostridium cellulolyticum</name>
    <dbReference type="NCBI Taxonomy" id="394503"/>
    <lineage>
        <taxon>Bacteria</taxon>
        <taxon>Bacillati</taxon>
        <taxon>Bacillota</taxon>
        <taxon>Clostridia</taxon>
        <taxon>Eubacteriales</taxon>
        <taxon>Oscillospiraceae</taxon>
        <taxon>Ruminiclostridium</taxon>
    </lineage>
</organism>
<dbReference type="AlphaFoldDB" id="B8I2H9"/>
<dbReference type="KEGG" id="cce:Ccel_1620"/>